<organism evidence="1 2">
    <name type="scientific">Aquimonas voraii</name>
    <dbReference type="NCBI Taxonomy" id="265719"/>
    <lineage>
        <taxon>Bacteria</taxon>
        <taxon>Pseudomonadati</taxon>
        <taxon>Pseudomonadota</taxon>
        <taxon>Gammaproteobacteria</taxon>
        <taxon>Lysobacterales</taxon>
        <taxon>Lysobacteraceae</taxon>
        <taxon>Aquimonas</taxon>
    </lineage>
</organism>
<dbReference type="Proteomes" id="UP000199603">
    <property type="component" value="Unassembled WGS sequence"/>
</dbReference>
<dbReference type="EMBL" id="FNAG01000026">
    <property type="protein sequence ID" value="SDE13947.1"/>
    <property type="molecule type" value="Genomic_DNA"/>
</dbReference>
<accession>A0A1G7AHK6</accession>
<evidence type="ECO:0000313" key="2">
    <source>
        <dbReference type="Proteomes" id="UP000199603"/>
    </source>
</evidence>
<dbReference type="STRING" id="265719.SAMN04488509_12612"/>
<dbReference type="AlphaFoldDB" id="A0A1G7AHK6"/>
<reference evidence="1 2" key="1">
    <citation type="submission" date="2016-10" db="EMBL/GenBank/DDBJ databases">
        <authorList>
            <person name="de Groot N.N."/>
        </authorList>
    </citation>
    <scope>NUCLEOTIDE SEQUENCE [LARGE SCALE GENOMIC DNA]</scope>
    <source>
        <strain evidence="1 2">DSM 16957</strain>
    </source>
</reference>
<keyword evidence="2" id="KW-1185">Reference proteome</keyword>
<gene>
    <name evidence="1" type="ORF">SAMN04488509_12612</name>
</gene>
<sequence>MKNGKLLGGCLAVALVLLVAGGGALYWIVLRPLWQGASALVDSAQQWQQVAQLEQQVSNREPFRAPADGRLDSARVAALVAVQQALSARLGDRWQELEAKYAELKSEQQRDGREPGVQDMFVAYADIAALIVEAKRAQVEALNAQGLSLEEYRWIRAQAFAALGLAAQDATPPALAGSEMAANAELLRPHRELLAKTAASAWLGF</sequence>
<dbReference type="OrthoDB" id="7064371at2"/>
<proteinExistence type="predicted"/>
<dbReference type="RefSeq" id="WP_143006780.1">
    <property type="nucleotide sequence ID" value="NZ_FNAG01000026.1"/>
</dbReference>
<protein>
    <submittedName>
        <fullName evidence="1">Uncharacterized protein</fullName>
    </submittedName>
</protein>
<name>A0A1G7AHK6_9GAMM</name>
<evidence type="ECO:0000313" key="1">
    <source>
        <dbReference type="EMBL" id="SDE13947.1"/>
    </source>
</evidence>